<dbReference type="PANTHER" id="PTHR41248:SF1">
    <property type="entry name" value="NORD PROTEIN"/>
    <property type="match status" value="1"/>
</dbReference>
<gene>
    <name evidence="3" type="ORF">SAMN05216249_1138</name>
</gene>
<dbReference type="InterPro" id="IPR036465">
    <property type="entry name" value="vWFA_dom_sf"/>
</dbReference>
<evidence type="ECO:0000313" key="3">
    <source>
        <dbReference type="EMBL" id="SFB20355.1"/>
    </source>
</evidence>
<dbReference type="AlphaFoldDB" id="A0A1I0Z406"/>
<dbReference type="STRING" id="1120918.SAMN05216249_1138"/>
<dbReference type="SMART" id="SM00327">
    <property type="entry name" value="VWA"/>
    <property type="match status" value="1"/>
</dbReference>
<keyword evidence="4" id="KW-1185">Reference proteome</keyword>
<dbReference type="Proteomes" id="UP000198838">
    <property type="component" value="Unassembled WGS sequence"/>
</dbReference>
<evidence type="ECO:0000313" key="4">
    <source>
        <dbReference type="Proteomes" id="UP000198838"/>
    </source>
</evidence>
<sequence length="594" mass="69049">MEEEIDYFKDEYELEAENRIRNLCWTVSGDYNMSITPDLESFKLSKYIGLYDAIKQGAFAKYLDKEALSTYIVKKVFLSGDKDYLMYIMQMCVDSAIKDALCQDRPGVLAIRKQAYEDILEYKFDKMTATFLGRIKIEVLKQELGFSNGASQNIDEYVKLIQSLENVTDSRKIIEAVDYIYNSCIDNTFEKKHGDLEKVLSVTMEELSEYDWKDFLNDEMYEDMLERYMEDIESELSDIANTPEEKKEKEEERKNNSSIRAYTEEDVEKIYSYVELNYGRSYLNENEQKRLNNRICRGMHTNCRLYFTEGILANPVKVNYQYKYAQRMISNNQFELNNNFRVVKKNISHLASTLKHSLIFRNQREFELSDNGLIVPSRLWRLGRVRDDRIFSKEIRKDNSRFVVDILIDSSGSQRKQAPKVAIQAYIISAALSQAKIAHRVMGFSTFWNYTIMQRFREYDDPESKDKEILKFLVSSNNRDGLAIRAATDSLIQREEDNKILIILSDGKPNDVAIKRSGAAKAKPYIGKAAINDTALEIRKCRSLGISVLGVFTGHEEDLIAEKKIFGKDFAYIRDINNFSNIVSVYLKKQITDT</sequence>
<evidence type="ECO:0000256" key="1">
    <source>
        <dbReference type="SAM" id="MobiDB-lite"/>
    </source>
</evidence>
<dbReference type="SUPFAM" id="SSF53300">
    <property type="entry name" value="vWA-like"/>
    <property type="match status" value="1"/>
</dbReference>
<dbReference type="RefSeq" id="WP_092872956.1">
    <property type="nucleotide sequence ID" value="NZ_FOJY01000013.1"/>
</dbReference>
<evidence type="ECO:0000259" key="2">
    <source>
        <dbReference type="SMART" id="SM00327"/>
    </source>
</evidence>
<protein>
    <submittedName>
        <fullName evidence="3">Cobalamin biosynthesis protein CobT VWA domain-containing protein</fullName>
    </submittedName>
</protein>
<organism evidence="3 4">
    <name type="scientific">Acetitomaculum ruminis DSM 5522</name>
    <dbReference type="NCBI Taxonomy" id="1120918"/>
    <lineage>
        <taxon>Bacteria</taxon>
        <taxon>Bacillati</taxon>
        <taxon>Bacillota</taxon>
        <taxon>Clostridia</taxon>
        <taxon>Lachnospirales</taxon>
        <taxon>Lachnospiraceae</taxon>
        <taxon>Acetitomaculum</taxon>
    </lineage>
</organism>
<dbReference type="InterPro" id="IPR051928">
    <property type="entry name" value="NorD/CobT"/>
</dbReference>
<feature type="region of interest" description="Disordered" evidence="1">
    <location>
        <begin position="238"/>
        <end position="257"/>
    </location>
</feature>
<dbReference type="EMBL" id="FOJY01000013">
    <property type="protein sequence ID" value="SFB20355.1"/>
    <property type="molecule type" value="Genomic_DNA"/>
</dbReference>
<feature type="domain" description="VWFA" evidence="2">
    <location>
        <begin position="403"/>
        <end position="591"/>
    </location>
</feature>
<dbReference type="InterPro" id="IPR002035">
    <property type="entry name" value="VWF_A"/>
</dbReference>
<name>A0A1I0Z406_9FIRM</name>
<proteinExistence type="predicted"/>
<feature type="compositionally biased region" description="Basic and acidic residues" evidence="1">
    <location>
        <begin position="243"/>
        <end position="255"/>
    </location>
</feature>
<dbReference type="Gene3D" id="3.40.50.410">
    <property type="entry name" value="von Willebrand factor, type A domain"/>
    <property type="match status" value="1"/>
</dbReference>
<dbReference type="OrthoDB" id="1632179at2"/>
<accession>A0A1I0Z406</accession>
<dbReference type="PANTHER" id="PTHR41248">
    <property type="entry name" value="NORD PROTEIN"/>
    <property type="match status" value="1"/>
</dbReference>
<reference evidence="3 4" key="1">
    <citation type="submission" date="2016-10" db="EMBL/GenBank/DDBJ databases">
        <authorList>
            <person name="de Groot N.N."/>
        </authorList>
    </citation>
    <scope>NUCLEOTIDE SEQUENCE [LARGE SCALE GENOMIC DNA]</scope>
    <source>
        <strain evidence="3 4">DSM 5522</strain>
    </source>
</reference>